<reference evidence="1 2" key="1">
    <citation type="submission" date="2016-06" db="EMBL/GenBank/DDBJ databases">
        <authorList>
            <consortium name="Pathogen Informatics"/>
        </authorList>
    </citation>
    <scope>NUCLEOTIDE SEQUENCE [LARGE SCALE GENOMIC DNA]</scope>
    <source>
        <strain evidence="1">PmlGA01</strain>
    </source>
</reference>
<gene>
    <name evidence="1" type="primary">PmlGA01_070024500</name>
    <name evidence="1" type="ORF">PMLGA01_070024500</name>
</gene>
<name>A0A1C3KBR4_PLAMA</name>
<accession>A0A1C3KBR4</accession>
<organism evidence="1 2">
    <name type="scientific">Plasmodium malariae</name>
    <dbReference type="NCBI Taxonomy" id="5858"/>
    <lineage>
        <taxon>Eukaryota</taxon>
        <taxon>Sar</taxon>
        <taxon>Alveolata</taxon>
        <taxon>Apicomplexa</taxon>
        <taxon>Aconoidasida</taxon>
        <taxon>Haemosporida</taxon>
        <taxon>Plasmodiidae</taxon>
        <taxon>Plasmodium</taxon>
        <taxon>Plasmodium (Plasmodium)</taxon>
    </lineage>
</organism>
<proteinExistence type="predicted"/>
<sequence length="18" mass="2322">MRNDTRIYKIQKRRNCLL</sequence>
<evidence type="ECO:0000313" key="1">
    <source>
        <dbReference type="EMBL" id="SBT70998.1"/>
    </source>
</evidence>
<dbReference type="Proteomes" id="UP000219799">
    <property type="component" value="Chromosome 7"/>
</dbReference>
<dbReference type="EMBL" id="LT594495">
    <property type="protein sequence ID" value="SBT70998.1"/>
    <property type="molecule type" value="Genomic_DNA"/>
</dbReference>
<protein>
    <submittedName>
        <fullName evidence="1">Uncharacterized protein</fullName>
    </submittedName>
</protein>
<dbReference type="AlphaFoldDB" id="A0A1C3KBR4"/>
<evidence type="ECO:0000313" key="2">
    <source>
        <dbReference type="Proteomes" id="UP000219799"/>
    </source>
</evidence>